<evidence type="ECO:0000313" key="8">
    <source>
        <dbReference type="Proteomes" id="UP000633205"/>
    </source>
</evidence>
<dbReference type="SUPFAM" id="SSF55874">
    <property type="entry name" value="ATPase domain of HSP90 chaperone/DNA topoisomerase II/histidine kinase"/>
    <property type="match status" value="1"/>
</dbReference>
<comment type="caution">
    <text evidence="7">The sequence shown here is derived from an EMBL/GenBank/DDBJ whole genome shotgun (WGS) entry which is preliminary data.</text>
</comment>
<dbReference type="PANTHER" id="PTHR24421:SF63">
    <property type="entry name" value="SENSOR HISTIDINE KINASE DESK"/>
    <property type="match status" value="1"/>
</dbReference>
<dbReference type="GO" id="GO:0000155">
    <property type="term" value="F:phosphorelay sensor kinase activity"/>
    <property type="evidence" value="ECO:0007669"/>
    <property type="project" value="InterPro"/>
</dbReference>
<keyword evidence="5" id="KW-0812">Transmembrane</keyword>
<dbReference type="PANTHER" id="PTHR24421">
    <property type="entry name" value="NITRATE/NITRITE SENSOR PROTEIN NARX-RELATED"/>
    <property type="match status" value="1"/>
</dbReference>
<dbReference type="Gene3D" id="3.30.565.10">
    <property type="entry name" value="Histidine kinase-like ATPase, C-terminal domain"/>
    <property type="match status" value="1"/>
</dbReference>
<evidence type="ECO:0000259" key="6">
    <source>
        <dbReference type="Pfam" id="PF07730"/>
    </source>
</evidence>
<dbReference type="AlphaFoldDB" id="A0A917DKC7"/>
<dbReference type="InterPro" id="IPR050482">
    <property type="entry name" value="Sensor_HK_TwoCompSys"/>
</dbReference>
<dbReference type="InterPro" id="IPR011712">
    <property type="entry name" value="Sig_transdc_His_kin_sub3_dim/P"/>
</dbReference>
<evidence type="ECO:0000256" key="1">
    <source>
        <dbReference type="ARBA" id="ARBA00022679"/>
    </source>
</evidence>
<dbReference type="CDD" id="cd16917">
    <property type="entry name" value="HATPase_UhpB-NarQ-NarX-like"/>
    <property type="match status" value="1"/>
</dbReference>
<feature type="transmembrane region" description="Helical" evidence="5">
    <location>
        <begin position="102"/>
        <end position="135"/>
    </location>
</feature>
<keyword evidence="3" id="KW-0902">Two-component regulatory system</keyword>
<protein>
    <recommendedName>
        <fullName evidence="6">Signal transduction histidine kinase subgroup 3 dimerisation and phosphoacceptor domain-containing protein</fullName>
    </recommendedName>
</protein>
<dbReference type="Pfam" id="PF07730">
    <property type="entry name" value="HisKA_3"/>
    <property type="match status" value="1"/>
</dbReference>
<dbReference type="EMBL" id="BMHO01000002">
    <property type="protein sequence ID" value="GGD45643.1"/>
    <property type="molecule type" value="Genomic_DNA"/>
</dbReference>
<name>A0A917DKC7_9MICO</name>
<dbReference type="Gene3D" id="1.20.5.1930">
    <property type="match status" value="1"/>
</dbReference>
<accession>A0A917DKC7</accession>
<feature type="transmembrane region" description="Helical" evidence="5">
    <location>
        <begin position="141"/>
        <end position="163"/>
    </location>
</feature>
<evidence type="ECO:0000313" key="7">
    <source>
        <dbReference type="EMBL" id="GGD45643.1"/>
    </source>
</evidence>
<dbReference type="GO" id="GO:0046983">
    <property type="term" value="F:protein dimerization activity"/>
    <property type="evidence" value="ECO:0007669"/>
    <property type="project" value="InterPro"/>
</dbReference>
<keyword evidence="5" id="KW-1133">Transmembrane helix</keyword>
<proteinExistence type="predicted"/>
<organism evidence="7 8">
    <name type="scientific">Microbacterium faecale</name>
    <dbReference type="NCBI Taxonomy" id="1804630"/>
    <lineage>
        <taxon>Bacteria</taxon>
        <taxon>Bacillati</taxon>
        <taxon>Actinomycetota</taxon>
        <taxon>Actinomycetes</taxon>
        <taxon>Micrococcales</taxon>
        <taxon>Microbacteriaceae</taxon>
        <taxon>Microbacterium</taxon>
    </lineage>
</organism>
<reference evidence="7" key="2">
    <citation type="submission" date="2020-09" db="EMBL/GenBank/DDBJ databases">
        <authorList>
            <person name="Sun Q."/>
            <person name="Zhou Y."/>
        </authorList>
    </citation>
    <scope>NUCLEOTIDE SEQUENCE</scope>
    <source>
        <strain evidence="7">CGMCC 1.15152</strain>
    </source>
</reference>
<dbReference type="GO" id="GO:0016020">
    <property type="term" value="C:membrane"/>
    <property type="evidence" value="ECO:0007669"/>
    <property type="project" value="InterPro"/>
</dbReference>
<feature type="domain" description="Signal transduction histidine kinase subgroup 3 dimerisation and phosphoacceptor" evidence="6">
    <location>
        <begin position="212"/>
        <end position="276"/>
    </location>
</feature>
<dbReference type="Proteomes" id="UP000633205">
    <property type="component" value="Unassembled WGS sequence"/>
</dbReference>
<evidence type="ECO:0000256" key="4">
    <source>
        <dbReference type="SAM" id="MobiDB-lite"/>
    </source>
</evidence>
<dbReference type="InterPro" id="IPR036890">
    <property type="entry name" value="HATPase_C_sf"/>
</dbReference>
<sequence>MGIMTAAASEPPPARDADVTTGRTWQIAGENVRGPWERFAWLFGTVWIVFMMFPIGSAWGSSASQPARVASVTVLVVYSAVYIATYTWMIRSPEWHIAARRGALGLVVMVVLMAASAILTGPGSLGAGAFLISIAMFSGPVAFAFALAGAAFVVQCIVLAIVLSNYPNGFESFGVLFIPFAIVFVTVGCIRLITSAQERHDEIEKQVTLVAERERVARDVHDVLGHSLTVVTVKAELAERLVDLDPGRAKEEIAQVRSLAREALAEVRATVSGLRVARLADELESACMALEGAGIAAEIPDAADTVDPRHRIVVAWVLREAITNIVRHSRASRCIVSLDAHGIVVEDDGVGTPAAVAEKGLRGIRERVDAAGARLLVDSAGDGRGTRVEVRW</sequence>
<evidence type="ECO:0000256" key="2">
    <source>
        <dbReference type="ARBA" id="ARBA00022777"/>
    </source>
</evidence>
<evidence type="ECO:0000256" key="3">
    <source>
        <dbReference type="ARBA" id="ARBA00023012"/>
    </source>
</evidence>
<feature type="transmembrane region" description="Helical" evidence="5">
    <location>
        <begin position="39"/>
        <end position="57"/>
    </location>
</feature>
<evidence type="ECO:0000256" key="5">
    <source>
        <dbReference type="SAM" id="Phobius"/>
    </source>
</evidence>
<feature type="region of interest" description="Disordered" evidence="4">
    <location>
        <begin position="1"/>
        <end position="20"/>
    </location>
</feature>
<keyword evidence="8" id="KW-1185">Reference proteome</keyword>
<keyword evidence="2" id="KW-0418">Kinase</keyword>
<feature type="transmembrane region" description="Helical" evidence="5">
    <location>
        <begin position="69"/>
        <end position="90"/>
    </location>
</feature>
<gene>
    <name evidence="7" type="ORF">GCM10010915_28680</name>
</gene>
<feature type="transmembrane region" description="Helical" evidence="5">
    <location>
        <begin position="175"/>
        <end position="193"/>
    </location>
</feature>
<keyword evidence="5" id="KW-0472">Membrane</keyword>
<keyword evidence="1" id="KW-0808">Transferase</keyword>
<reference evidence="7" key="1">
    <citation type="journal article" date="2014" name="Int. J. Syst. Evol. Microbiol.">
        <title>Complete genome sequence of Corynebacterium casei LMG S-19264T (=DSM 44701T), isolated from a smear-ripened cheese.</title>
        <authorList>
            <consortium name="US DOE Joint Genome Institute (JGI-PGF)"/>
            <person name="Walter F."/>
            <person name="Albersmeier A."/>
            <person name="Kalinowski J."/>
            <person name="Ruckert C."/>
        </authorList>
    </citation>
    <scope>NUCLEOTIDE SEQUENCE</scope>
    <source>
        <strain evidence="7">CGMCC 1.15152</strain>
    </source>
</reference>